<organism evidence="6 7">
    <name type="scientific">Caballeronia sordidicola</name>
    <name type="common">Burkholderia sordidicola</name>
    <dbReference type="NCBI Taxonomy" id="196367"/>
    <lineage>
        <taxon>Bacteria</taxon>
        <taxon>Pseudomonadati</taxon>
        <taxon>Pseudomonadota</taxon>
        <taxon>Betaproteobacteria</taxon>
        <taxon>Burkholderiales</taxon>
        <taxon>Burkholderiaceae</taxon>
        <taxon>Caballeronia</taxon>
    </lineage>
</organism>
<dbReference type="EMBL" id="MTHB01000243">
    <property type="protein sequence ID" value="OXC73753.1"/>
    <property type="molecule type" value="Genomic_DNA"/>
</dbReference>
<dbReference type="InterPro" id="IPR050109">
    <property type="entry name" value="HTH-type_TetR-like_transc_reg"/>
</dbReference>
<evidence type="ECO:0000256" key="3">
    <source>
        <dbReference type="ARBA" id="ARBA00023163"/>
    </source>
</evidence>
<dbReference type="Proteomes" id="UP000214720">
    <property type="component" value="Unassembled WGS sequence"/>
</dbReference>
<comment type="caution">
    <text evidence="6">The sequence shown here is derived from an EMBL/GenBank/DDBJ whole genome shotgun (WGS) entry which is preliminary data.</text>
</comment>
<feature type="DNA-binding region" description="H-T-H motif" evidence="4">
    <location>
        <begin position="32"/>
        <end position="51"/>
    </location>
</feature>
<dbReference type="GO" id="GO:0003700">
    <property type="term" value="F:DNA-binding transcription factor activity"/>
    <property type="evidence" value="ECO:0007669"/>
    <property type="project" value="TreeGrafter"/>
</dbReference>
<dbReference type="InterPro" id="IPR025996">
    <property type="entry name" value="MT1864/Rv1816-like_C"/>
</dbReference>
<evidence type="ECO:0000313" key="6">
    <source>
        <dbReference type="EMBL" id="OXC73753.1"/>
    </source>
</evidence>
<dbReference type="PANTHER" id="PTHR30055">
    <property type="entry name" value="HTH-TYPE TRANSCRIPTIONAL REGULATOR RUTR"/>
    <property type="match status" value="1"/>
</dbReference>
<evidence type="ECO:0000256" key="1">
    <source>
        <dbReference type="ARBA" id="ARBA00023015"/>
    </source>
</evidence>
<dbReference type="InterPro" id="IPR036271">
    <property type="entry name" value="Tet_transcr_reg_TetR-rel_C_sf"/>
</dbReference>
<dbReference type="Pfam" id="PF13305">
    <property type="entry name" value="TetR_C_33"/>
    <property type="match status" value="1"/>
</dbReference>
<evidence type="ECO:0000259" key="5">
    <source>
        <dbReference type="PROSITE" id="PS50977"/>
    </source>
</evidence>
<dbReference type="GO" id="GO:0000976">
    <property type="term" value="F:transcription cis-regulatory region binding"/>
    <property type="evidence" value="ECO:0007669"/>
    <property type="project" value="TreeGrafter"/>
</dbReference>
<evidence type="ECO:0000256" key="2">
    <source>
        <dbReference type="ARBA" id="ARBA00023125"/>
    </source>
</evidence>
<evidence type="ECO:0000313" key="7">
    <source>
        <dbReference type="Proteomes" id="UP000214720"/>
    </source>
</evidence>
<dbReference type="AlphaFoldDB" id="A0A226WRM2"/>
<keyword evidence="1" id="KW-0805">Transcription regulation</keyword>
<dbReference type="PANTHER" id="PTHR30055:SF220">
    <property type="entry name" value="TETR-FAMILY REGULATORY PROTEIN"/>
    <property type="match status" value="1"/>
</dbReference>
<gene>
    <name evidence="6" type="ORF">BSU04_35375</name>
</gene>
<keyword evidence="2 4" id="KW-0238">DNA-binding</keyword>
<dbReference type="InterPro" id="IPR001647">
    <property type="entry name" value="HTH_TetR"/>
</dbReference>
<keyword evidence="3" id="KW-0804">Transcription</keyword>
<dbReference type="SUPFAM" id="SSF46689">
    <property type="entry name" value="Homeodomain-like"/>
    <property type="match status" value="1"/>
</dbReference>
<protein>
    <submittedName>
        <fullName evidence="6">Transcriptional regulator, TetR family</fullName>
    </submittedName>
</protein>
<reference evidence="7" key="1">
    <citation type="submission" date="2017-01" db="EMBL/GenBank/DDBJ databases">
        <title>Genome Analysis of Deinococcus marmoris KOPRI26562.</title>
        <authorList>
            <person name="Kim J.H."/>
            <person name="Oh H.-M."/>
        </authorList>
    </citation>
    <scope>NUCLEOTIDE SEQUENCE [LARGE SCALE GENOMIC DNA]</scope>
    <source>
        <strain evidence="7">PAMC 26633</strain>
    </source>
</reference>
<dbReference type="InterPro" id="IPR009057">
    <property type="entry name" value="Homeodomain-like_sf"/>
</dbReference>
<proteinExistence type="predicted"/>
<evidence type="ECO:0000256" key="4">
    <source>
        <dbReference type="PROSITE-ProRule" id="PRU00335"/>
    </source>
</evidence>
<accession>A0A226WRM2</accession>
<dbReference type="PROSITE" id="PS50977">
    <property type="entry name" value="HTH_TETR_2"/>
    <property type="match status" value="1"/>
</dbReference>
<sequence length="212" mass="22593">MTKRPYHHGALREAMLEAAERILAREGIGGLTLRAAAREAGASHAAPKNHFDNVTGLLSELAAVGFRRFERRLLDAAAAAANPEARLAAQGRAYVEFATQFPGLFMLMFRSERLDLERPGLREAMNDASSVLRAAVGAPQESDAPLPTDGAARVVTAWALVHGFAMLQIDGRLDPIVRSLPGGMDAMALLDVILNAGGGQLRSGDALACQKR</sequence>
<dbReference type="SUPFAM" id="SSF48498">
    <property type="entry name" value="Tetracyclin repressor-like, C-terminal domain"/>
    <property type="match status" value="1"/>
</dbReference>
<dbReference type="Gene3D" id="1.10.357.10">
    <property type="entry name" value="Tetracycline Repressor, domain 2"/>
    <property type="match status" value="1"/>
</dbReference>
<name>A0A226WRM2_CABSO</name>
<feature type="domain" description="HTH tetR-type" evidence="5">
    <location>
        <begin position="9"/>
        <end position="69"/>
    </location>
</feature>